<sequence length="301" mass="34040">MENLKIALDWTANTNHTGFFVAKDKGYYENLGIKVEIMTPDTDDYSSTPAKKVELGQADMALCPFESVVSYRTKASPFDAIALATLFREDISAIATLDEGGIQSPKDLDGKTYASYQARYEDEIVRQMIRNDGGNGNFEIVYPKKLGIWETIVHKKYDATWIFTNWEGVQAKNEGIELKLFKMADYGIPYGYSPILLASETMVRKNKETYKKFLEATKKGFLFAQKHPEAAVACITSFVSEQDSNIDLLESQRFTSSFYGNAANWGHFDKDKVQTYINWLHESGLETQKLSVDALLFRGLI</sequence>
<dbReference type="PANTHER" id="PTHR31528">
    <property type="entry name" value="4-AMINO-5-HYDROXYMETHYL-2-METHYLPYRIMIDINE PHOSPHATE SYNTHASE THI11-RELATED"/>
    <property type="match status" value="1"/>
</dbReference>
<comment type="similarity">
    <text evidence="3">Belongs to the NMT1/THI5 family.</text>
</comment>
<keyword evidence="8" id="KW-0784">Thiamine biosynthesis</keyword>
<dbReference type="Pfam" id="PF09084">
    <property type="entry name" value="NMT1"/>
    <property type="match status" value="1"/>
</dbReference>
<dbReference type="AlphaFoldDB" id="A0A5B7STV6"/>
<dbReference type="Gene3D" id="3.40.190.10">
    <property type="entry name" value="Periplasmic binding protein-like II"/>
    <property type="match status" value="2"/>
</dbReference>
<comment type="pathway">
    <text evidence="2">Cofactor biosynthesis; thiamine diphosphate biosynthesis.</text>
</comment>
<dbReference type="PANTHER" id="PTHR31528:SF1">
    <property type="entry name" value="4-AMINO-5-HYDROXYMETHYL-2-METHYLPYRIMIDINE PHOSPHATE SYNTHASE THI11-RELATED"/>
    <property type="match status" value="1"/>
</dbReference>
<dbReference type="SUPFAM" id="SSF53850">
    <property type="entry name" value="Periplasmic binding protein-like II"/>
    <property type="match status" value="1"/>
</dbReference>
<evidence type="ECO:0000256" key="3">
    <source>
        <dbReference type="ARBA" id="ARBA00009406"/>
    </source>
</evidence>
<gene>
    <name evidence="13" type="ORF">FGM00_19555</name>
</gene>
<evidence type="ECO:0000256" key="1">
    <source>
        <dbReference type="ARBA" id="ARBA00003469"/>
    </source>
</evidence>
<dbReference type="KEGG" id="asag:FGM00_19555"/>
<evidence type="ECO:0000256" key="8">
    <source>
        <dbReference type="ARBA" id="ARBA00022977"/>
    </source>
</evidence>
<keyword evidence="14" id="KW-1185">Reference proteome</keyword>
<evidence type="ECO:0000259" key="12">
    <source>
        <dbReference type="Pfam" id="PF09084"/>
    </source>
</evidence>
<name>A0A5B7STV6_9FLAO</name>
<dbReference type="GO" id="GO:0016740">
    <property type="term" value="F:transferase activity"/>
    <property type="evidence" value="ECO:0007669"/>
    <property type="project" value="UniProtKB-KW"/>
</dbReference>
<dbReference type="GO" id="GO:0046872">
    <property type="term" value="F:metal ion binding"/>
    <property type="evidence" value="ECO:0007669"/>
    <property type="project" value="UniProtKB-KW"/>
</dbReference>
<dbReference type="OrthoDB" id="9815602at2"/>
<dbReference type="InterPro" id="IPR015168">
    <property type="entry name" value="SsuA/THI5"/>
</dbReference>
<protein>
    <recommendedName>
        <fullName evidence="10">Thiamine pyrimidine synthase</fullName>
    </recommendedName>
</protein>
<evidence type="ECO:0000256" key="11">
    <source>
        <dbReference type="ARBA" id="ARBA00048179"/>
    </source>
</evidence>
<dbReference type="RefSeq" id="WP_138854541.1">
    <property type="nucleotide sequence ID" value="NZ_CP040710.1"/>
</dbReference>
<dbReference type="Proteomes" id="UP000310017">
    <property type="component" value="Chromosome"/>
</dbReference>
<proteinExistence type="inferred from homology"/>
<evidence type="ECO:0000256" key="6">
    <source>
        <dbReference type="ARBA" id="ARBA00022723"/>
    </source>
</evidence>
<keyword evidence="9" id="KW-0408">Iron</keyword>
<evidence type="ECO:0000256" key="7">
    <source>
        <dbReference type="ARBA" id="ARBA00022898"/>
    </source>
</evidence>
<accession>A0A5B7STV6</accession>
<comment type="catalytic activity">
    <reaction evidence="11">
        <text>N(6)-(pyridoxal phosphate)-L-lysyl-[4-amino-5-hydroxymethyl-2-methylpyrimidine phosphate synthase] + L-histidyl-[4-amino-5-hydroxymethyl-2-methylpyrimidine phosphate synthase] + 2 Fe(3+) + 4 H2O = L-lysyl-[4-amino-5-hydroxymethyl-2-methylpyrimidine phosphate synthase] + (2S)-2-amino-5-hydroxy-4-oxopentanoyl-[4-amino-5-hydroxymethyl-2-methylpyrimidine phosphate synthase] + 4-amino-2-methyl-5-(phosphooxymethyl)pyrimidine + 3-oxopropanoate + 2 Fe(2+) + 2 H(+)</text>
        <dbReference type="Rhea" id="RHEA:65756"/>
        <dbReference type="Rhea" id="RHEA-COMP:16892"/>
        <dbReference type="Rhea" id="RHEA-COMP:16893"/>
        <dbReference type="Rhea" id="RHEA-COMP:16894"/>
        <dbReference type="Rhea" id="RHEA-COMP:16895"/>
        <dbReference type="ChEBI" id="CHEBI:15377"/>
        <dbReference type="ChEBI" id="CHEBI:15378"/>
        <dbReference type="ChEBI" id="CHEBI:29033"/>
        <dbReference type="ChEBI" id="CHEBI:29034"/>
        <dbReference type="ChEBI" id="CHEBI:29969"/>
        <dbReference type="ChEBI" id="CHEBI:29979"/>
        <dbReference type="ChEBI" id="CHEBI:33190"/>
        <dbReference type="ChEBI" id="CHEBI:58354"/>
        <dbReference type="ChEBI" id="CHEBI:143915"/>
        <dbReference type="ChEBI" id="CHEBI:157692"/>
    </reaction>
    <physiologicalReaction direction="left-to-right" evidence="11">
        <dbReference type="Rhea" id="RHEA:65757"/>
    </physiologicalReaction>
</comment>
<evidence type="ECO:0000313" key="13">
    <source>
        <dbReference type="EMBL" id="QCX02205.1"/>
    </source>
</evidence>
<dbReference type="GO" id="GO:0009228">
    <property type="term" value="P:thiamine biosynthetic process"/>
    <property type="evidence" value="ECO:0007669"/>
    <property type="project" value="UniProtKB-KW"/>
</dbReference>
<comment type="subunit">
    <text evidence="4">Homodimer.</text>
</comment>
<evidence type="ECO:0000256" key="10">
    <source>
        <dbReference type="ARBA" id="ARBA00033171"/>
    </source>
</evidence>
<evidence type="ECO:0000256" key="5">
    <source>
        <dbReference type="ARBA" id="ARBA00022679"/>
    </source>
</evidence>
<keyword evidence="6" id="KW-0479">Metal-binding</keyword>
<reference evidence="13 14" key="1">
    <citation type="submission" date="2019-05" db="EMBL/GenBank/DDBJ databases">
        <title>Genome sequencing of F202Z8.</title>
        <authorList>
            <person name="Kwon Y.M."/>
        </authorList>
    </citation>
    <scope>NUCLEOTIDE SEQUENCE [LARGE SCALE GENOMIC DNA]</scope>
    <source>
        <strain evidence="13 14">F202Z8</strain>
    </source>
</reference>
<keyword evidence="5" id="KW-0808">Transferase</keyword>
<comment type="function">
    <text evidence="1">Responsible for the formation of the pyrimidine heterocycle in the thiamine biosynthesis pathway. Catalyzes the formation of hydroxymethylpyrimidine phosphate (HMP-P) from histidine and pyridoxal phosphate (PLP). The protein uses PLP and the active site histidine to form HMP-P, generating an inactive enzyme. The enzyme can only undergo a single turnover, which suggests it is a suicide enzyme.</text>
</comment>
<feature type="domain" description="SsuA/THI5-like" evidence="12">
    <location>
        <begin position="13"/>
        <end position="231"/>
    </location>
</feature>
<keyword evidence="7" id="KW-0663">Pyridoxal phosphate</keyword>
<dbReference type="EMBL" id="CP040710">
    <property type="protein sequence ID" value="QCX02205.1"/>
    <property type="molecule type" value="Genomic_DNA"/>
</dbReference>
<dbReference type="InterPro" id="IPR027939">
    <property type="entry name" value="NMT1/THI5"/>
</dbReference>
<evidence type="ECO:0000256" key="9">
    <source>
        <dbReference type="ARBA" id="ARBA00023004"/>
    </source>
</evidence>
<evidence type="ECO:0000313" key="14">
    <source>
        <dbReference type="Proteomes" id="UP000310017"/>
    </source>
</evidence>
<evidence type="ECO:0000256" key="4">
    <source>
        <dbReference type="ARBA" id="ARBA00011738"/>
    </source>
</evidence>
<evidence type="ECO:0000256" key="2">
    <source>
        <dbReference type="ARBA" id="ARBA00004948"/>
    </source>
</evidence>
<organism evidence="13 14">
    <name type="scientific">Aggregatimonas sangjinii</name>
    <dbReference type="NCBI Taxonomy" id="2583587"/>
    <lineage>
        <taxon>Bacteria</taxon>
        <taxon>Pseudomonadati</taxon>
        <taxon>Bacteroidota</taxon>
        <taxon>Flavobacteriia</taxon>
        <taxon>Flavobacteriales</taxon>
        <taxon>Flavobacteriaceae</taxon>
        <taxon>Aggregatimonas</taxon>
    </lineage>
</organism>